<dbReference type="AlphaFoldDB" id="A0A1G2IWJ7"/>
<proteinExistence type="predicted"/>
<accession>A0A1G2IWJ7</accession>
<dbReference type="Proteomes" id="UP000178650">
    <property type="component" value="Unassembled WGS sequence"/>
</dbReference>
<organism evidence="1 2">
    <name type="scientific">Candidatus Staskawiczbacteria bacterium RIFOXYB1_FULL_37_44</name>
    <dbReference type="NCBI Taxonomy" id="1802223"/>
    <lineage>
        <taxon>Bacteria</taxon>
        <taxon>Candidatus Staskawicziibacteriota</taxon>
    </lineage>
</organism>
<dbReference type="EMBL" id="MHPJ01000015">
    <property type="protein sequence ID" value="OGZ78690.1"/>
    <property type="molecule type" value="Genomic_DNA"/>
</dbReference>
<evidence type="ECO:0000313" key="1">
    <source>
        <dbReference type="EMBL" id="OGZ78690.1"/>
    </source>
</evidence>
<evidence type="ECO:0008006" key="3">
    <source>
        <dbReference type="Google" id="ProtNLM"/>
    </source>
</evidence>
<comment type="caution">
    <text evidence="1">The sequence shown here is derived from an EMBL/GenBank/DDBJ whole genome shotgun (WGS) entry which is preliminary data.</text>
</comment>
<protein>
    <recommendedName>
        <fullName evidence="3">Zinc-binding domain-containing protein</fullName>
    </recommendedName>
</protein>
<reference evidence="1 2" key="1">
    <citation type="journal article" date="2016" name="Nat. Commun.">
        <title>Thousands of microbial genomes shed light on interconnected biogeochemical processes in an aquifer system.</title>
        <authorList>
            <person name="Anantharaman K."/>
            <person name="Brown C.T."/>
            <person name="Hug L.A."/>
            <person name="Sharon I."/>
            <person name="Castelle C.J."/>
            <person name="Probst A.J."/>
            <person name="Thomas B.C."/>
            <person name="Singh A."/>
            <person name="Wilkins M.J."/>
            <person name="Karaoz U."/>
            <person name="Brodie E.L."/>
            <person name="Williams K.H."/>
            <person name="Hubbard S.S."/>
            <person name="Banfield J.F."/>
        </authorList>
    </citation>
    <scope>NUCLEOTIDE SEQUENCE [LARGE SCALE GENOMIC DNA]</scope>
</reference>
<evidence type="ECO:0000313" key="2">
    <source>
        <dbReference type="Proteomes" id="UP000178650"/>
    </source>
</evidence>
<sequence length="571" mass="68414">MKESEKRICQNCHNEFTIEPDDFVFYEKMKVSTPTFCPDCRFQRRLSFRNNRVFYKRECALCGEKLLTIYNPDRPYTIYCRDCWLSDKWNPTDYGREYDFSIPFFSQFRSLQTKVPRINLYRYNFIESEYCNYGLDFKECYLMFGGHSNERVYFGNQVFDSRDTLDVAFSEKIELGYENFECARTNKLLFGSFCMDCMDSRYLVECRNCMSCFGCVGLTNKQYYIYNQPRTKEEYEKFILSSNFASYKAHTEFLKKVEELRMAVPHRYARIYKSINSDGDDLYEVKNVHNSFSSRQSENSKYLFFIRNNAKECYDNSFQGFNSELLYEIAHGFSGSNTAFGIRNLYNQDSRYNEECQNCQSIFGCEGLRKKNYCILNKQYSKEEYETLILKIIKHMEEMPYIDKNGRVYKYGDFFPSDLAPFAYNESIAQEYYPLSKEQALEHGYLWKEIEERNYNITMRNENIPDDIKTVGDDFVNQMIECGHQGKCLEQCTEAFRVTSHELEFYRRMSLPLPRFCPNCRHYQRINLRNPLKLWHRKCMREGCQNEFETSYAPERPEIIYCESCYQQEVV</sequence>
<name>A0A1G2IWJ7_9BACT</name>
<gene>
    <name evidence="1" type="ORF">A2358_02705</name>
</gene>